<dbReference type="GO" id="GO:0005886">
    <property type="term" value="C:plasma membrane"/>
    <property type="evidence" value="ECO:0007669"/>
    <property type="project" value="UniProtKB-SubCell"/>
</dbReference>
<evidence type="ECO:0000256" key="1">
    <source>
        <dbReference type="ARBA" id="ARBA00004651"/>
    </source>
</evidence>
<dbReference type="SUPFAM" id="SSF82861">
    <property type="entry name" value="Mechanosensitive channel protein MscS (YggB), transmembrane region"/>
    <property type="match status" value="1"/>
</dbReference>
<gene>
    <name evidence="11" type="ORF">NDO55_02170</name>
</gene>
<keyword evidence="7" id="KW-0997">Cell inner membrane</keyword>
<dbReference type="PANTHER" id="PTHR30221">
    <property type="entry name" value="SMALL-CONDUCTANCE MECHANOSENSITIVE CHANNEL"/>
    <property type="match status" value="1"/>
</dbReference>
<keyword evidence="7" id="KW-0406">Ion transport</keyword>
<feature type="compositionally biased region" description="Basic and acidic residues" evidence="8">
    <location>
        <begin position="303"/>
        <end position="313"/>
    </location>
</feature>
<accession>A0A9X2EFU8</accession>
<evidence type="ECO:0000256" key="7">
    <source>
        <dbReference type="RuleBase" id="RU369025"/>
    </source>
</evidence>
<evidence type="ECO:0000256" key="6">
    <source>
        <dbReference type="ARBA" id="ARBA00023136"/>
    </source>
</evidence>
<dbReference type="Pfam" id="PF00924">
    <property type="entry name" value="MS_channel_2nd"/>
    <property type="match status" value="1"/>
</dbReference>
<organism evidence="11 12">
    <name type="scientific">Sphingomicrobium sediminis</name>
    <dbReference type="NCBI Taxonomy" id="2950949"/>
    <lineage>
        <taxon>Bacteria</taxon>
        <taxon>Pseudomonadati</taxon>
        <taxon>Pseudomonadota</taxon>
        <taxon>Alphaproteobacteria</taxon>
        <taxon>Sphingomonadales</taxon>
        <taxon>Sphingomonadaceae</taxon>
        <taxon>Sphingomicrobium</taxon>
    </lineage>
</organism>
<dbReference type="EMBL" id="JAMSHT010000001">
    <property type="protein sequence ID" value="MCM8556626.1"/>
    <property type="molecule type" value="Genomic_DNA"/>
</dbReference>
<dbReference type="Gene3D" id="3.30.70.100">
    <property type="match status" value="1"/>
</dbReference>
<dbReference type="InterPro" id="IPR011014">
    <property type="entry name" value="MscS_channel_TM-2"/>
</dbReference>
<evidence type="ECO:0000256" key="2">
    <source>
        <dbReference type="ARBA" id="ARBA00008017"/>
    </source>
</evidence>
<dbReference type="SUPFAM" id="SSF50182">
    <property type="entry name" value="Sm-like ribonucleoproteins"/>
    <property type="match status" value="1"/>
</dbReference>
<dbReference type="InterPro" id="IPR011066">
    <property type="entry name" value="MscS_channel_C_sf"/>
</dbReference>
<feature type="transmembrane region" description="Helical" evidence="7">
    <location>
        <begin position="117"/>
        <end position="146"/>
    </location>
</feature>
<keyword evidence="7" id="KW-0813">Transport</keyword>
<keyword evidence="5 7" id="KW-1133">Transmembrane helix</keyword>
<evidence type="ECO:0000313" key="11">
    <source>
        <dbReference type="EMBL" id="MCM8556626.1"/>
    </source>
</evidence>
<feature type="compositionally biased region" description="Basic and acidic residues" evidence="8">
    <location>
        <begin position="331"/>
        <end position="343"/>
    </location>
</feature>
<feature type="domain" description="Mechanosensitive ion channel MscS C-terminal" evidence="10">
    <location>
        <begin position="208"/>
        <end position="290"/>
    </location>
</feature>
<dbReference type="InterPro" id="IPR010920">
    <property type="entry name" value="LSM_dom_sf"/>
</dbReference>
<dbReference type="InterPro" id="IPR045275">
    <property type="entry name" value="MscS_archaea/bacteria_type"/>
</dbReference>
<dbReference type="Proteomes" id="UP001155128">
    <property type="component" value="Unassembled WGS sequence"/>
</dbReference>
<feature type="transmembrane region" description="Helical" evidence="7">
    <location>
        <begin position="91"/>
        <end position="111"/>
    </location>
</feature>
<sequence>MAGNADDTGAIDDALTGAAQSTGDIGADIDATWATIDGLITGFFAALPKMAIGIVVFLVFWIIAKLVRAAIKRAQFGDSGSQLSTVFARLAYWFILIVGVFVALTVVLPSLTPGQLIGGLGIGGLAIGFAFQDIFSNLLAGILILIRQPFRVGDEIESGDFKGRVEAIETRATFIRTYDNRRIIIPNKQIYSDPLKVISAYDIRRSQYDIGIGYGDDIREAKDVILKAIKGTEGVLEDRAPDVLVVDLAASWITLRGRWWTASNRGDETRTSSRVIENVAYALTEAGIDMPFETQVHLFHDQTEETDGDRANQREGWPTTANNPKPSKISDSVREGRQKSAND</sequence>
<feature type="transmembrane region" description="Helical" evidence="7">
    <location>
        <begin position="50"/>
        <end position="71"/>
    </location>
</feature>
<dbReference type="GO" id="GO:0008381">
    <property type="term" value="F:mechanosensitive monoatomic ion channel activity"/>
    <property type="evidence" value="ECO:0007669"/>
    <property type="project" value="InterPro"/>
</dbReference>
<dbReference type="InterPro" id="IPR006685">
    <property type="entry name" value="MscS_channel_2nd"/>
</dbReference>
<name>A0A9X2EFU8_9SPHN</name>
<reference evidence="11" key="1">
    <citation type="submission" date="2022-06" db="EMBL/GenBank/DDBJ databases">
        <title>Sphingomicrobium sedimins sp. nov., a marine bacterium isolated from tidal flat.</title>
        <authorList>
            <person name="Kim C.-H."/>
            <person name="Yoo Y."/>
            <person name="Kim J.-J."/>
        </authorList>
    </citation>
    <scope>NUCLEOTIDE SEQUENCE</scope>
    <source>
        <strain evidence="11">GRR-S6-50</strain>
    </source>
</reference>
<comment type="similarity">
    <text evidence="2 7">Belongs to the MscS (TC 1.A.23) family.</text>
</comment>
<evidence type="ECO:0000313" key="12">
    <source>
        <dbReference type="Proteomes" id="UP001155128"/>
    </source>
</evidence>
<keyword evidence="3" id="KW-1003">Cell membrane</keyword>
<evidence type="ECO:0000256" key="4">
    <source>
        <dbReference type="ARBA" id="ARBA00022692"/>
    </source>
</evidence>
<keyword evidence="12" id="KW-1185">Reference proteome</keyword>
<evidence type="ECO:0000256" key="5">
    <source>
        <dbReference type="ARBA" id="ARBA00022989"/>
    </source>
</evidence>
<comment type="subunit">
    <text evidence="7">Homoheptamer.</text>
</comment>
<evidence type="ECO:0000256" key="3">
    <source>
        <dbReference type="ARBA" id="ARBA00022475"/>
    </source>
</evidence>
<protein>
    <recommendedName>
        <fullName evidence="7">Small-conductance mechanosensitive channel</fullName>
    </recommendedName>
</protein>
<proteinExistence type="inferred from homology"/>
<comment type="caution">
    <text evidence="11">The sequence shown here is derived from an EMBL/GenBank/DDBJ whole genome shotgun (WGS) entry which is preliminary data.</text>
</comment>
<keyword evidence="6 7" id="KW-0472">Membrane</keyword>
<keyword evidence="7" id="KW-0407">Ion channel</keyword>
<keyword evidence="4 7" id="KW-0812">Transmembrane</keyword>
<evidence type="ECO:0000259" key="9">
    <source>
        <dbReference type="Pfam" id="PF00924"/>
    </source>
</evidence>
<feature type="region of interest" description="Disordered" evidence="8">
    <location>
        <begin position="303"/>
        <end position="343"/>
    </location>
</feature>
<dbReference type="Gene3D" id="1.10.287.1260">
    <property type="match status" value="1"/>
</dbReference>
<dbReference type="Pfam" id="PF21082">
    <property type="entry name" value="MS_channel_3rd"/>
    <property type="match status" value="1"/>
</dbReference>
<dbReference type="AlphaFoldDB" id="A0A9X2EFU8"/>
<comment type="subcellular location">
    <subcellularLocation>
        <location evidence="7">Cell inner membrane</location>
        <topology evidence="7">Multi-pass membrane protein</topology>
    </subcellularLocation>
    <subcellularLocation>
        <location evidence="1">Cell membrane</location>
        <topology evidence="1">Multi-pass membrane protein</topology>
    </subcellularLocation>
</comment>
<evidence type="ECO:0000256" key="8">
    <source>
        <dbReference type="SAM" id="MobiDB-lite"/>
    </source>
</evidence>
<comment type="caution">
    <text evidence="7">Lacks conserved residue(s) required for the propagation of feature annotation.</text>
</comment>
<dbReference type="InterPro" id="IPR023408">
    <property type="entry name" value="MscS_beta-dom_sf"/>
</dbReference>
<dbReference type="RefSeq" id="WP_252111993.1">
    <property type="nucleotide sequence ID" value="NZ_JAMSHT010000001.1"/>
</dbReference>
<comment type="function">
    <text evidence="7">Mechanosensitive channel that participates in the regulation of osmotic pressure changes within the cell, opening in response to stretch forces in the membrane lipid bilayer, without the need for other proteins. Contributes to normal resistance to hypoosmotic shock. Forms an ion channel of 1.0 nanosiemens conductance with a slight preference for anions.</text>
</comment>
<dbReference type="PANTHER" id="PTHR30221:SF1">
    <property type="entry name" value="SMALL-CONDUCTANCE MECHANOSENSITIVE CHANNEL"/>
    <property type="match status" value="1"/>
</dbReference>
<dbReference type="Gene3D" id="2.30.30.60">
    <property type="match status" value="1"/>
</dbReference>
<evidence type="ECO:0000259" key="10">
    <source>
        <dbReference type="Pfam" id="PF21082"/>
    </source>
</evidence>
<dbReference type="InterPro" id="IPR049278">
    <property type="entry name" value="MS_channel_C"/>
</dbReference>
<dbReference type="SUPFAM" id="SSF82689">
    <property type="entry name" value="Mechanosensitive channel protein MscS (YggB), C-terminal domain"/>
    <property type="match status" value="1"/>
</dbReference>
<feature type="domain" description="Mechanosensitive ion channel MscS" evidence="9">
    <location>
        <begin position="133"/>
        <end position="193"/>
    </location>
</feature>